<evidence type="ECO:0008006" key="3">
    <source>
        <dbReference type="Google" id="ProtNLM"/>
    </source>
</evidence>
<proteinExistence type="predicted"/>
<dbReference type="EMBL" id="WGGD01000005">
    <property type="protein sequence ID" value="MUN29882.1"/>
    <property type="molecule type" value="Genomic_DNA"/>
</dbReference>
<name>A0A6A9QXZ4_SULME</name>
<organism evidence="1 2">
    <name type="scientific">Sulfuracidifex metallicus DSM 6482 = JCM 9184</name>
    <dbReference type="NCBI Taxonomy" id="523847"/>
    <lineage>
        <taxon>Archaea</taxon>
        <taxon>Thermoproteota</taxon>
        <taxon>Thermoprotei</taxon>
        <taxon>Sulfolobales</taxon>
        <taxon>Sulfolobaceae</taxon>
        <taxon>Sulfuracidifex</taxon>
    </lineage>
</organism>
<dbReference type="Proteomes" id="UP000470772">
    <property type="component" value="Unassembled WGS sequence"/>
</dbReference>
<reference evidence="1 2" key="1">
    <citation type="submission" date="2019-10" db="EMBL/GenBank/DDBJ databases">
        <title>Sequencing and Assembly of Multiple Reported Metal-Biooxidizing Members of the Extremely Thermoacidophilic Archaeal Family Sulfolobaceae.</title>
        <authorList>
            <person name="Counts J.A."/>
            <person name="Kelly R.M."/>
        </authorList>
    </citation>
    <scope>NUCLEOTIDE SEQUENCE [LARGE SCALE GENOMIC DNA]</scope>
    <source>
        <strain evidence="1 2">DSM 6482</strain>
    </source>
</reference>
<protein>
    <recommendedName>
        <fullName evidence="3">SRPBCC family protein</fullName>
    </recommendedName>
</protein>
<evidence type="ECO:0000313" key="2">
    <source>
        <dbReference type="Proteomes" id="UP000470772"/>
    </source>
</evidence>
<gene>
    <name evidence="1" type="ORF">GC250_10670</name>
</gene>
<comment type="caution">
    <text evidence="1">The sequence shown here is derived from an EMBL/GenBank/DDBJ whole genome shotgun (WGS) entry which is preliminary data.</text>
</comment>
<dbReference type="RefSeq" id="WP_156017606.1">
    <property type="nucleotide sequence ID" value="NZ_WGGD01000005.1"/>
</dbReference>
<accession>A0A6A9QXZ4</accession>
<keyword evidence="2" id="KW-1185">Reference proteome</keyword>
<evidence type="ECO:0000313" key="1">
    <source>
        <dbReference type="EMBL" id="MUN29882.1"/>
    </source>
</evidence>
<dbReference type="AlphaFoldDB" id="A0A6A9QXZ4"/>
<sequence>MAYRCCDTDFNKKEEFFRHVKSNDLHFLTFSDRVELEMNRDYVSKVITNPNLLFTASGKISIVKKEKEDVSKSVFVRNDAGDRISFGRIKGPIFDGQLLTYEMKINGNPATYKVSFRLLGRGDVTYVTIINRMEAKVGILGKAMPWLVPKVVKGPARFADILNDMIKSSLSEVQEVVSRKTIERS</sequence>